<dbReference type="RefSeq" id="WP_308449621.1">
    <property type="nucleotide sequence ID" value="NZ_JAJEQC010000009.1"/>
</dbReference>
<sequence length="66" mass="7142">MHITVDTIIGDILRRETDAAAFFREAGMHCIECPAARGETIAEACAVHGMDAEQFAAAFNARFATK</sequence>
<dbReference type="InterPro" id="IPR038062">
    <property type="entry name" value="ScdA-like_N_sf"/>
</dbReference>
<keyword evidence="3" id="KW-1185">Reference proteome</keyword>
<dbReference type="NCBIfam" id="TIGR03980">
    <property type="entry name" value="prismane_assoc"/>
    <property type="match status" value="1"/>
</dbReference>
<dbReference type="InterPro" id="IPR023883">
    <property type="entry name" value="CHP03980_redox-disulphide"/>
</dbReference>
<evidence type="ECO:0000313" key="2">
    <source>
        <dbReference type="EMBL" id="MCC2137389.1"/>
    </source>
</evidence>
<comment type="caution">
    <text evidence="2">The sequence shown here is derived from an EMBL/GenBank/DDBJ whole genome shotgun (WGS) entry which is preliminary data.</text>
</comment>
<proteinExistence type="predicted"/>
<accession>A0AAE3DJ14</accession>
<dbReference type="Pfam" id="PF08984">
    <property type="entry name" value="DUF1858"/>
    <property type="match status" value="1"/>
</dbReference>
<reference evidence="2" key="1">
    <citation type="submission" date="2021-10" db="EMBL/GenBank/DDBJ databases">
        <title>Anaerobic single-cell dispensing facilitates the cultivation of human gut bacteria.</title>
        <authorList>
            <person name="Afrizal A."/>
        </authorList>
    </citation>
    <scope>NUCLEOTIDE SEQUENCE</scope>
    <source>
        <strain evidence="2">CLA-AA-H250</strain>
    </source>
</reference>
<evidence type="ECO:0000259" key="1">
    <source>
        <dbReference type="Pfam" id="PF08984"/>
    </source>
</evidence>
<dbReference type="AlphaFoldDB" id="A0AAE3DJ14"/>
<dbReference type="SUPFAM" id="SSF140683">
    <property type="entry name" value="SP0561-like"/>
    <property type="match status" value="1"/>
</dbReference>
<organism evidence="2 3">
    <name type="scientific">Hominenteromicrobium mulieris</name>
    <dbReference type="NCBI Taxonomy" id="2885357"/>
    <lineage>
        <taxon>Bacteria</taxon>
        <taxon>Bacillati</taxon>
        <taxon>Bacillota</taxon>
        <taxon>Clostridia</taxon>
        <taxon>Eubacteriales</taxon>
        <taxon>Oscillospiraceae</taxon>
        <taxon>Hominenteromicrobium</taxon>
    </lineage>
</organism>
<dbReference type="PANTHER" id="PTHR39341">
    <property type="entry name" value="BSL7085 PROTEIN"/>
    <property type="match status" value="1"/>
</dbReference>
<name>A0AAE3DJ14_9FIRM</name>
<evidence type="ECO:0000313" key="3">
    <source>
        <dbReference type="Proteomes" id="UP001199424"/>
    </source>
</evidence>
<dbReference type="EMBL" id="JAJEQC010000009">
    <property type="protein sequence ID" value="MCC2137389.1"/>
    <property type="molecule type" value="Genomic_DNA"/>
</dbReference>
<gene>
    <name evidence="2" type="ORF">LKD31_10225</name>
</gene>
<dbReference type="InterPro" id="IPR015077">
    <property type="entry name" value="DUF1858"/>
</dbReference>
<feature type="domain" description="DUF1858" evidence="1">
    <location>
        <begin position="3"/>
        <end position="55"/>
    </location>
</feature>
<dbReference type="Proteomes" id="UP001199424">
    <property type="component" value="Unassembled WGS sequence"/>
</dbReference>
<dbReference type="Gene3D" id="1.10.3910.10">
    <property type="entry name" value="SP0561-like"/>
    <property type="match status" value="1"/>
</dbReference>
<dbReference type="PANTHER" id="PTHR39341:SF1">
    <property type="entry name" value="DUF1858 DOMAIN-CONTAINING PROTEIN"/>
    <property type="match status" value="1"/>
</dbReference>
<protein>
    <submittedName>
        <fullName evidence="2">DUF1858 domain-containing protein</fullName>
    </submittedName>
</protein>